<name>A0A2G9T8W1_TELCI</name>
<evidence type="ECO:0000256" key="5">
    <source>
        <dbReference type="ARBA" id="ARBA00047475"/>
    </source>
</evidence>
<feature type="non-terminal residue" evidence="8">
    <location>
        <position position="1"/>
    </location>
</feature>
<accession>A0A2G9T8W1</accession>
<dbReference type="EMBL" id="KZ402990">
    <property type="protein sequence ID" value="PIO54002.1"/>
    <property type="molecule type" value="Genomic_DNA"/>
</dbReference>
<evidence type="ECO:0000256" key="6">
    <source>
        <dbReference type="RuleBase" id="RU003718"/>
    </source>
</evidence>
<dbReference type="EC" id="2.4.1.17" evidence="7"/>
<reference evidence="8" key="1">
    <citation type="submission" date="2015-09" db="EMBL/GenBank/DDBJ databases">
        <title>Draft genome of the parasitic nematode Teladorsagia circumcincta isolate WARC Sus (inbred).</title>
        <authorList>
            <person name="Mitreva M."/>
        </authorList>
    </citation>
    <scope>NUCLEOTIDE SEQUENCE [LARGE SCALE GENOMIC DNA]</scope>
    <source>
        <strain evidence="8">S</strain>
    </source>
</reference>
<organism evidence="8 9">
    <name type="scientific">Teladorsagia circumcincta</name>
    <name type="common">Brown stomach worm</name>
    <name type="synonym">Ostertagia circumcincta</name>
    <dbReference type="NCBI Taxonomy" id="45464"/>
    <lineage>
        <taxon>Eukaryota</taxon>
        <taxon>Metazoa</taxon>
        <taxon>Ecdysozoa</taxon>
        <taxon>Nematoda</taxon>
        <taxon>Chromadorea</taxon>
        <taxon>Rhabditida</taxon>
        <taxon>Rhabditina</taxon>
        <taxon>Rhabditomorpha</taxon>
        <taxon>Strongyloidea</taxon>
        <taxon>Trichostrongylidae</taxon>
        <taxon>Teladorsagia</taxon>
    </lineage>
</organism>
<evidence type="ECO:0000256" key="1">
    <source>
        <dbReference type="ARBA" id="ARBA00009995"/>
    </source>
</evidence>
<feature type="non-terminal residue" evidence="8">
    <location>
        <position position="99"/>
    </location>
</feature>
<evidence type="ECO:0000256" key="2">
    <source>
        <dbReference type="ARBA" id="ARBA00022676"/>
    </source>
</evidence>
<keyword evidence="9" id="KW-1185">Reference proteome</keyword>
<dbReference type="PROSITE" id="PS00375">
    <property type="entry name" value="UDPGT"/>
    <property type="match status" value="1"/>
</dbReference>
<dbReference type="GO" id="GO:0016020">
    <property type="term" value="C:membrane"/>
    <property type="evidence" value="ECO:0007669"/>
    <property type="project" value="UniProtKB-SubCell"/>
</dbReference>
<evidence type="ECO:0000256" key="7">
    <source>
        <dbReference type="RuleBase" id="RU362059"/>
    </source>
</evidence>
<protein>
    <recommendedName>
        <fullName evidence="7">UDP-glucuronosyltransferase</fullName>
        <ecNumber evidence="7">2.4.1.17</ecNumber>
    </recommendedName>
</protein>
<comment type="catalytic activity">
    <reaction evidence="5 7">
        <text>glucuronate acceptor + UDP-alpha-D-glucuronate = acceptor beta-D-glucuronoside + UDP + H(+)</text>
        <dbReference type="Rhea" id="RHEA:21032"/>
        <dbReference type="ChEBI" id="CHEBI:15378"/>
        <dbReference type="ChEBI" id="CHEBI:58052"/>
        <dbReference type="ChEBI" id="CHEBI:58223"/>
        <dbReference type="ChEBI" id="CHEBI:132367"/>
        <dbReference type="ChEBI" id="CHEBI:132368"/>
        <dbReference type="EC" id="2.4.1.17"/>
    </reaction>
</comment>
<proteinExistence type="inferred from homology"/>
<keyword evidence="3 6" id="KW-0808">Transferase</keyword>
<dbReference type="Gene3D" id="3.40.50.2000">
    <property type="entry name" value="Glycogen Phosphorylase B"/>
    <property type="match status" value="1"/>
</dbReference>
<dbReference type="InterPro" id="IPR002213">
    <property type="entry name" value="UDP_glucos_trans"/>
</dbReference>
<keyword evidence="2 6" id="KW-0328">Glycosyltransferase</keyword>
<dbReference type="PANTHER" id="PTHR48043">
    <property type="entry name" value="EG:EG0003.4 PROTEIN-RELATED"/>
    <property type="match status" value="1"/>
</dbReference>
<dbReference type="AlphaFoldDB" id="A0A2G9T8W1"/>
<dbReference type="OrthoDB" id="5835829at2759"/>
<dbReference type="Proteomes" id="UP000230423">
    <property type="component" value="Unassembled WGS sequence"/>
</dbReference>
<dbReference type="InterPro" id="IPR050271">
    <property type="entry name" value="UDP-glycosyltransferase"/>
</dbReference>
<dbReference type="Pfam" id="PF00201">
    <property type="entry name" value="UDPGT"/>
    <property type="match status" value="1"/>
</dbReference>
<gene>
    <name evidence="8" type="ORF">TELCIR_24644</name>
</gene>
<dbReference type="SUPFAM" id="SSF53756">
    <property type="entry name" value="UDP-Glycosyltransferase/glycogen phosphorylase"/>
    <property type="match status" value="1"/>
</dbReference>
<dbReference type="GO" id="GO:0015020">
    <property type="term" value="F:glucuronosyltransferase activity"/>
    <property type="evidence" value="ECO:0007669"/>
    <property type="project" value="UniProtKB-EC"/>
</dbReference>
<evidence type="ECO:0000256" key="3">
    <source>
        <dbReference type="ARBA" id="ARBA00022679"/>
    </source>
</evidence>
<dbReference type="InterPro" id="IPR035595">
    <property type="entry name" value="UDP_glycos_trans_CS"/>
</dbReference>
<keyword evidence="4" id="KW-0732">Signal</keyword>
<dbReference type="PANTHER" id="PTHR48043:SF143">
    <property type="entry name" value="UDP-GLUCURONOSYLTRANSFERASE"/>
    <property type="match status" value="1"/>
</dbReference>
<comment type="subcellular location">
    <subcellularLocation>
        <location evidence="7">Membrane</location>
        <topology evidence="7">Single-pass membrane protein</topology>
    </subcellularLocation>
</comment>
<evidence type="ECO:0000256" key="4">
    <source>
        <dbReference type="ARBA" id="ARBA00022729"/>
    </source>
</evidence>
<sequence>DTTTQAFLKDVTNCDLIEWLPQSDILAHPRLRLFVMHGGINGLMEALLRAVPVVVIPIFADQFRNGRNAEKRGVGKVVLKSNLNEKTIKTAMEEVLYHD</sequence>
<evidence type="ECO:0000313" key="9">
    <source>
        <dbReference type="Proteomes" id="UP000230423"/>
    </source>
</evidence>
<comment type="similarity">
    <text evidence="1 6">Belongs to the UDP-glycosyltransferase family.</text>
</comment>
<evidence type="ECO:0000313" key="8">
    <source>
        <dbReference type="EMBL" id="PIO54002.1"/>
    </source>
</evidence>